<comment type="caution">
    <text evidence="1">The sequence shown here is derived from an EMBL/GenBank/DDBJ whole genome shotgun (WGS) entry which is preliminary data.</text>
</comment>
<keyword evidence="1" id="KW-0255">Endonuclease</keyword>
<dbReference type="RefSeq" id="WP_227530031.1">
    <property type="nucleotide sequence ID" value="NZ_JAGTTM010000001.1"/>
</dbReference>
<dbReference type="CDD" id="cd00085">
    <property type="entry name" value="HNHc"/>
    <property type="match status" value="1"/>
</dbReference>
<organism evidence="1 2">
    <name type="scientific">Microbacterium tenebrionis</name>
    <dbReference type="NCBI Taxonomy" id="2830665"/>
    <lineage>
        <taxon>Bacteria</taxon>
        <taxon>Bacillati</taxon>
        <taxon>Actinomycetota</taxon>
        <taxon>Actinomycetes</taxon>
        <taxon>Micrococcales</taxon>
        <taxon>Microbacteriaceae</taxon>
        <taxon>Microbacterium</taxon>
    </lineage>
</organism>
<sequence length="129" mass="15157">MSNRRRTGLKNLYRDEFLRSRAWFARRERWFRAHTRTGDVPCAACGAPGTRADLELHHLDYRGVRIIRGQWQAWEDDGDLIALHPYCHDLLHRLIDRDIILATHRTRRQASAHALQVLQVKLRPVKDAS</sequence>
<keyword evidence="2" id="KW-1185">Reference proteome</keyword>
<name>A0A9X1LNG6_9MICO</name>
<keyword evidence="1" id="KW-0540">Nuclease</keyword>
<evidence type="ECO:0000313" key="2">
    <source>
        <dbReference type="Proteomes" id="UP001139289"/>
    </source>
</evidence>
<keyword evidence="1" id="KW-0378">Hydrolase</keyword>
<protein>
    <submittedName>
        <fullName evidence="1">HNH endonuclease</fullName>
    </submittedName>
</protein>
<accession>A0A9X1LNG6</accession>
<dbReference type="Proteomes" id="UP001139289">
    <property type="component" value="Unassembled WGS sequence"/>
</dbReference>
<gene>
    <name evidence="1" type="ORF">KEC56_04755</name>
</gene>
<dbReference type="GO" id="GO:0004519">
    <property type="term" value="F:endonuclease activity"/>
    <property type="evidence" value="ECO:0007669"/>
    <property type="project" value="UniProtKB-KW"/>
</dbReference>
<dbReference type="InterPro" id="IPR003615">
    <property type="entry name" value="HNH_nuc"/>
</dbReference>
<dbReference type="AlphaFoldDB" id="A0A9X1LNG6"/>
<dbReference type="EMBL" id="JAGTTM010000001">
    <property type="protein sequence ID" value="MCC2028832.1"/>
    <property type="molecule type" value="Genomic_DNA"/>
</dbReference>
<evidence type="ECO:0000313" key="1">
    <source>
        <dbReference type="EMBL" id="MCC2028832.1"/>
    </source>
</evidence>
<reference evidence="1" key="1">
    <citation type="submission" date="2021-04" db="EMBL/GenBank/DDBJ databases">
        <title>Microbacterium tenobrionis sp. nov. and Microbacterium allomyrinae sp. nov., isolated from larvae of Tenobrio molitor and Allomyrina dichotoma, respectively.</title>
        <authorList>
            <person name="Lee S.D."/>
        </authorList>
    </citation>
    <scope>NUCLEOTIDE SEQUENCE</scope>
    <source>
        <strain evidence="1">YMB-B2</strain>
    </source>
</reference>
<proteinExistence type="predicted"/>